<dbReference type="PANTHER" id="PTHR23244:SF471">
    <property type="entry name" value="GUANINE NUCLEOTIDE-BINDING PROTEIN SUBUNIT BETA 1-RELATED"/>
    <property type="match status" value="1"/>
</dbReference>
<dbReference type="Pfam" id="PF24681">
    <property type="entry name" value="Kelch_KLHDC2_KLHL20_DRC7"/>
    <property type="match status" value="1"/>
</dbReference>
<evidence type="ECO:0000313" key="2">
    <source>
        <dbReference type="Proteomes" id="UP000789405"/>
    </source>
</evidence>
<sequence>TQPNGRKQHTATLIPDGKIIFIGGVNNLDVAQLDIYDTIADQWSQKSATISGSVFSRWGHTATLTTNNRSIIMYGGQSYNSVPIGSIAILDLTTYVWTNTTPSGDPDDMPIISPSFHTAALYNDYVFFTFGKH</sequence>
<dbReference type="AlphaFoldDB" id="A0A9N9PBG9"/>
<comment type="caution">
    <text evidence="1">The sequence shown here is derived from an EMBL/GenBank/DDBJ whole genome shotgun (WGS) entry which is preliminary data.</text>
</comment>
<name>A0A9N9PBG9_9GLOM</name>
<evidence type="ECO:0000313" key="1">
    <source>
        <dbReference type="EMBL" id="CAG8804762.1"/>
    </source>
</evidence>
<proteinExistence type="predicted"/>
<organism evidence="1 2">
    <name type="scientific">Dentiscutata erythropus</name>
    <dbReference type="NCBI Taxonomy" id="1348616"/>
    <lineage>
        <taxon>Eukaryota</taxon>
        <taxon>Fungi</taxon>
        <taxon>Fungi incertae sedis</taxon>
        <taxon>Mucoromycota</taxon>
        <taxon>Glomeromycotina</taxon>
        <taxon>Glomeromycetes</taxon>
        <taxon>Diversisporales</taxon>
        <taxon>Gigasporaceae</taxon>
        <taxon>Dentiscutata</taxon>
    </lineage>
</organism>
<feature type="non-terminal residue" evidence="1">
    <location>
        <position position="1"/>
    </location>
</feature>
<dbReference type="OrthoDB" id="432528at2759"/>
<protein>
    <submittedName>
        <fullName evidence="1">7577_t:CDS:1</fullName>
    </submittedName>
</protein>
<accession>A0A9N9PBG9</accession>
<dbReference type="SUPFAM" id="SSF117281">
    <property type="entry name" value="Kelch motif"/>
    <property type="match status" value="1"/>
</dbReference>
<dbReference type="Gene3D" id="2.120.10.80">
    <property type="entry name" value="Kelch-type beta propeller"/>
    <property type="match status" value="1"/>
</dbReference>
<dbReference type="Proteomes" id="UP000789405">
    <property type="component" value="Unassembled WGS sequence"/>
</dbReference>
<dbReference type="PANTHER" id="PTHR23244">
    <property type="entry name" value="KELCH REPEAT DOMAIN"/>
    <property type="match status" value="1"/>
</dbReference>
<reference evidence="1" key="1">
    <citation type="submission" date="2021-06" db="EMBL/GenBank/DDBJ databases">
        <authorList>
            <person name="Kallberg Y."/>
            <person name="Tangrot J."/>
            <person name="Rosling A."/>
        </authorList>
    </citation>
    <scope>NUCLEOTIDE SEQUENCE</scope>
    <source>
        <strain evidence="1">MA453B</strain>
    </source>
</reference>
<dbReference type="InterPro" id="IPR015915">
    <property type="entry name" value="Kelch-typ_b-propeller"/>
</dbReference>
<gene>
    <name evidence="1" type="ORF">DERYTH_LOCUS24165</name>
</gene>
<dbReference type="EMBL" id="CAJVPY010039320">
    <property type="protein sequence ID" value="CAG8804762.1"/>
    <property type="molecule type" value="Genomic_DNA"/>
</dbReference>
<keyword evidence="2" id="KW-1185">Reference proteome</keyword>